<dbReference type="KEGG" id="olu:OSTLU_8480"/>
<dbReference type="SUPFAM" id="SSF49764">
    <property type="entry name" value="HSP20-like chaperones"/>
    <property type="match status" value="1"/>
</dbReference>
<dbReference type="PROSITE" id="PS51203">
    <property type="entry name" value="CS"/>
    <property type="match status" value="1"/>
</dbReference>
<gene>
    <name evidence="3" type="ORF">OSTLU_8480</name>
</gene>
<dbReference type="eggNOG" id="KOG3158">
    <property type="taxonomic scope" value="Eukaryota"/>
</dbReference>
<dbReference type="HOGENOM" id="CLU_078883_3_1_1"/>
<dbReference type="InterPro" id="IPR045250">
    <property type="entry name" value="p23-like"/>
</dbReference>
<dbReference type="GO" id="GO:0051087">
    <property type="term" value="F:protein-folding chaperone binding"/>
    <property type="evidence" value="ECO:0007669"/>
    <property type="project" value="TreeGrafter"/>
</dbReference>
<dbReference type="OrthoDB" id="1564555at2759"/>
<accession>A4RVG2</accession>
<organism evidence="3 4">
    <name type="scientific">Ostreococcus lucimarinus (strain CCE9901)</name>
    <dbReference type="NCBI Taxonomy" id="436017"/>
    <lineage>
        <taxon>Eukaryota</taxon>
        <taxon>Viridiplantae</taxon>
        <taxon>Chlorophyta</taxon>
        <taxon>Mamiellophyceae</taxon>
        <taxon>Mamiellales</taxon>
        <taxon>Bathycoccaceae</taxon>
        <taxon>Ostreococcus</taxon>
    </lineage>
</organism>
<name>A4RVG2_OSTLU</name>
<dbReference type="EMBL" id="CP000584">
    <property type="protein sequence ID" value="ABO95711.1"/>
    <property type="molecule type" value="Genomic_DNA"/>
</dbReference>
<dbReference type="GO" id="GO:0051131">
    <property type="term" value="P:chaperone-mediated protein complex assembly"/>
    <property type="evidence" value="ECO:0007669"/>
    <property type="project" value="TreeGrafter"/>
</dbReference>
<dbReference type="PANTHER" id="PTHR22932:SF1">
    <property type="entry name" value="CO-CHAPERONE PROTEIN DAF-41"/>
    <property type="match status" value="1"/>
</dbReference>
<evidence type="ECO:0000313" key="3">
    <source>
        <dbReference type="EMBL" id="ABO95711.1"/>
    </source>
</evidence>
<sequence>HPRMKWCEREDKVYLTIELPDAKDAEVTIEAREFTFRATAAGATYEERIALFADVSKEKSTYAVTERQVFCVLIKEEAKWWERLLREGEKKPANLHVDFDRWADEDDDAGDIDTSGFDMQSMMGGGG</sequence>
<dbReference type="PANTHER" id="PTHR22932">
    <property type="entry name" value="TELOMERASE-BINDING PROTEIN P23 HSP90 CO-CHAPERONE"/>
    <property type="match status" value="1"/>
</dbReference>
<evidence type="ECO:0000313" key="4">
    <source>
        <dbReference type="Proteomes" id="UP000001568"/>
    </source>
</evidence>
<comment type="similarity">
    <text evidence="1">Belongs to the p23/wos2 family.</text>
</comment>
<proteinExistence type="inferred from homology"/>
<dbReference type="Gene3D" id="2.60.40.790">
    <property type="match status" value="1"/>
</dbReference>
<dbReference type="GO" id="GO:0006457">
    <property type="term" value="P:protein folding"/>
    <property type="evidence" value="ECO:0007669"/>
    <property type="project" value="TreeGrafter"/>
</dbReference>
<dbReference type="OMA" id="EVTINFY"/>
<evidence type="ECO:0000259" key="2">
    <source>
        <dbReference type="PROSITE" id="PS51203"/>
    </source>
</evidence>
<dbReference type="RefSeq" id="XP_001417418.1">
    <property type="nucleotide sequence ID" value="XM_001417381.1"/>
</dbReference>
<dbReference type="GO" id="GO:0101031">
    <property type="term" value="C:protein folding chaperone complex"/>
    <property type="evidence" value="ECO:0007669"/>
    <property type="project" value="UniProtKB-ARBA"/>
</dbReference>
<dbReference type="InterPro" id="IPR008978">
    <property type="entry name" value="HSP20-like_chaperone"/>
</dbReference>
<keyword evidence="4" id="KW-1185">Reference proteome</keyword>
<dbReference type="Proteomes" id="UP000001568">
    <property type="component" value="Chromosome 4"/>
</dbReference>
<dbReference type="Pfam" id="PF04969">
    <property type="entry name" value="CS"/>
    <property type="match status" value="1"/>
</dbReference>
<feature type="non-terminal residue" evidence="3">
    <location>
        <position position="127"/>
    </location>
</feature>
<dbReference type="GO" id="GO:0005829">
    <property type="term" value="C:cytosol"/>
    <property type="evidence" value="ECO:0007669"/>
    <property type="project" value="TreeGrafter"/>
</dbReference>
<dbReference type="GeneID" id="5001474"/>
<dbReference type="InterPro" id="IPR007052">
    <property type="entry name" value="CS_dom"/>
</dbReference>
<protein>
    <recommendedName>
        <fullName evidence="2">CS domain-containing protein</fullName>
    </recommendedName>
</protein>
<dbReference type="FunFam" id="2.60.40.790:FF:000013">
    <property type="entry name" value="Very-long-chain (3R)-3-hydroxyacyl-CoA dehydratase"/>
    <property type="match status" value="1"/>
</dbReference>
<feature type="non-terminal residue" evidence="3">
    <location>
        <position position="1"/>
    </location>
</feature>
<evidence type="ECO:0000256" key="1">
    <source>
        <dbReference type="ARBA" id="ARBA00025733"/>
    </source>
</evidence>
<dbReference type="AlphaFoldDB" id="A4RVG2"/>
<dbReference type="GO" id="GO:0005634">
    <property type="term" value="C:nucleus"/>
    <property type="evidence" value="ECO:0007669"/>
    <property type="project" value="TreeGrafter"/>
</dbReference>
<feature type="domain" description="CS" evidence="2">
    <location>
        <begin position="1"/>
        <end position="85"/>
    </location>
</feature>
<reference evidence="3 4" key="1">
    <citation type="journal article" date="2007" name="Proc. Natl. Acad. Sci. U.S.A.">
        <title>The tiny eukaryote Ostreococcus provides genomic insights into the paradox of plankton speciation.</title>
        <authorList>
            <person name="Palenik B."/>
            <person name="Grimwood J."/>
            <person name="Aerts A."/>
            <person name="Rouze P."/>
            <person name="Salamov A."/>
            <person name="Putnam N."/>
            <person name="Dupont C."/>
            <person name="Jorgensen R."/>
            <person name="Derelle E."/>
            <person name="Rombauts S."/>
            <person name="Zhou K."/>
            <person name="Otillar R."/>
            <person name="Merchant S.S."/>
            <person name="Podell S."/>
            <person name="Gaasterland T."/>
            <person name="Napoli C."/>
            <person name="Gendler K."/>
            <person name="Manuell A."/>
            <person name="Tai V."/>
            <person name="Vallon O."/>
            <person name="Piganeau G."/>
            <person name="Jancek S."/>
            <person name="Heijde M."/>
            <person name="Jabbari K."/>
            <person name="Bowler C."/>
            <person name="Lohr M."/>
            <person name="Robbens S."/>
            <person name="Werner G."/>
            <person name="Dubchak I."/>
            <person name="Pazour G.J."/>
            <person name="Ren Q."/>
            <person name="Paulsen I."/>
            <person name="Delwiche C."/>
            <person name="Schmutz J."/>
            <person name="Rokhsar D."/>
            <person name="Van de Peer Y."/>
            <person name="Moreau H."/>
            <person name="Grigoriev I.V."/>
        </authorList>
    </citation>
    <scope>NUCLEOTIDE SEQUENCE [LARGE SCALE GENOMIC DNA]</scope>
    <source>
        <strain evidence="3 4">CCE9901</strain>
    </source>
</reference>
<dbReference type="GO" id="GO:0051879">
    <property type="term" value="F:Hsp90 protein binding"/>
    <property type="evidence" value="ECO:0007669"/>
    <property type="project" value="InterPro"/>
</dbReference>
<dbReference type="CDD" id="cd06465">
    <property type="entry name" value="p23_hB-ind1_like"/>
    <property type="match status" value="1"/>
</dbReference>
<dbReference type="Gramene" id="ABO95711">
    <property type="protein sequence ID" value="ABO95711"/>
    <property type="gene ID" value="OSTLU_8480"/>
</dbReference>
<dbReference type="STRING" id="436017.A4RVG2"/>